<feature type="domain" description="Dockerin" evidence="7">
    <location>
        <begin position="1774"/>
        <end position="1841"/>
    </location>
</feature>
<evidence type="ECO:0000256" key="4">
    <source>
        <dbReference type="SAM" id="MobiDB-lite"/>
    </source>
</evidence>
<feature type="chain" id="PRO_5004108098" evidence="5">
    <location>
        <begin position="29"/>
        <end position="1842"/>
    </location>
</feature>
<dbReference type="SUPFAM" id="SSF63446">
    <property type="entry name" value="Type I dockerin domain"/>
    <property type="match status" value="1"/>
</dbReference>
<gene>
    <name evidence="8" type="primary">cipA</name>
</gene>
<feature type="compositionally biased region" description="Low complexity" evidence="4">
    <location>
        <begin position="323"/>
        <end position="364"/>
    </location>
</feature>
<evidence type="ECO:0000256" key="1">
    <source>
        <dbReference type="ARBA" id="ARBA00004613"/>
    </source>
</evidence>
<proteinExistence type="predicted"/>
<keyword evidence="2" id="KW-0964">Secreted</keyword>
<feature type="domain" description="CBM3" evidence="6">
    <location>
        <begin position="365"/>
        <end position="523"/>
    </location>
</feature>
<dbReference type="SUPFAM" id="SSF49464">
    <property type="entry name" value="Carboxypeptidase regulatory domain-like"/>
    <property type="match status" value="1"/>
</dbReference>
<evidence type="ECO:0000256" key="3">
    <source>
        <dbReference type="ARBA" id="ARBA00022737"/>
    </source>
</evidence>
<dbReference type="GO" id="GO:0005576">
    <property type="term" value="C:extracellular region"/>
    <property type="evidence" value="ECO:0007669"/>
    <property type="project" value="UniProtKB-SubCell"/>
</dbReference>
<dbReference type="Gene3D" id="2.60.40.710">
    <property type="entry name" value="Endoglucanase-like"/>
    <property type="match status" value="1"/>
</dbReference>
<dbReference type="Pfam" id="PF00404">
    <property type="entry name" value="Dockerin_1"/>
    <property type="match status" value="1"/>
</dbReference>
<evidence type="ECO:0000256" key="5">
    <source>
        <dbReference type="SAM" id="SignalP"/>
    </source>
</evidence>
<dbReference type="SMART" id="SM01067">
    <property type="entry name" value="CBM_3"/>
    <property type="match status" value="1"/>
</dbReference>
<dbReference type="Gene3D" id="2.60.40.680">
    <property type="match status" value="9"/>
</dbReference>
<comment type="subcellular location">
    <subcellularLocation>
        <location evidence="1">Secreted</location>
    </subcellularLocation>
</comment>
<feature type="signal peptide" evidence="5">
    <location>
        <begin position="1"/>
        <end position="28"/>
    </location>
</feature>
<protein>
    <submittedName>
        <fullName evidence="8">Cellulosome anchoring protein CipA</fullName>
    </submittedName>
</protein>
<feature type="compositionally biased region" description="Low complexity" evidence="4">
    <location>
        <begin position="528"/>
        <end position="549"/>
    </location>
</feature>
<evidence type="ECO:0000256" key="2">
    <source>
        <dbReference type="ARBA" id="ARBA00022525"/>
    </source>
</evidence>
<evidence type="ECO:0000259" key="6">
    <source>
        <dbReference type="PROSITE" id="PS51172"/>
    </source>
</evidence>
<dbReference type="InterPro" id="IPR002105">
    <property type="entry name" value="Dockerin_1_rpt"/>
</dbReference>
<dbReference type="PROSITE" id="PS51766">
    <property type="entry name" value="DOCKERIN"/>
    <property type="match status" value="1"/>
</dbReference>
<dbReference type="InterPro" id="IPR016134">
    <property type="entry name" value="Dockerin_dom"/>
</dbReference>
<keyword evidence="5" id="KW-0732">Signal</keyword>
<feature type="region of interest" description="Disordered" evidence="4">
    <location>
        <begin position="693"/>
        <end position="714"/>
    </location>
</feature>
<dbReference type="InterPro" id="IPR002102">
    <property type="entry name" value="Cohesin_dom"/>
</dbReference>
<organism evidence="8">
    <name type="scientific">Acetivibrio thermocellus</name>
    <name type="common">Hungateiclostridium thermocellum</name>
    <name type="synonym">Clostridium thermocellum</name>
    <dbReference type="NCBI Taxonomy" id="1515"/>
    <lineage>
        <taxon>Bacteria</taxon>
        <taxon>Bacillati</taxon>
        <taxon>Bacillota</taxon>
        <taxon>Clostridia</taxon>
        <taxon>Eubacteriales</taxon>
        <taxon>Oscillospiraceae</taxon>
        <taxon>Acetivibrio</taxon>
    </lineage>
</organism>
<dbReference type="InterPro" id="IPR008969">
    <property type="entry name" value="CarboxyPept-like_regulatory"/>
</dbReference>
<dbReference type="InterPro" id="IPR001956">
    <property type="entry name" value="CBM3"/>
</dbReference>
<dbReference type="CDD" id="cd08548">
    <property type="entry name" value="Type_I_cohesin_like"/>
    <property type="match status" value="9"/>
</dbReference>
<dbReference type="PROSITE" id="PS00448">
    <property type="entry name" value="CLOS_CELLULOSOME_RPT"/>
    <property type="match status" value="1"/>
</dbReference>
<dbReference type="GO" id="GO:0030248">
    <property type="term" value="F:cellulose binding"/>
    <property type="evidence" value="ECO:0007669"/>
    <property type="project" value="InterPro"/>
</dbReference>
<dbReference type="InterPro" id="IPR036966">
    <property type="entry name" value="CBM3_sf"/>
</dbReference>
<dbReference type="Pfam" id="PF00942">
    <property type="entry name" value="CBM_3"/>
    <property type="match status" value="1"/>
</dbReference>
<evidence type="ECO:0000313" key="8">
    <source>
        <dbReference type="EMBL" id="CCV01464.1"/>
    </source>
</evidence>
<dbReference type="GO" id="GO:0000272">
    <property type="term" value="P:polysaccharide catabolic process"/>
    <property type="evidence" value="ECO:0007669"/>
    <property type="project" value="InterPro"/>
</dbReference>
<sequence length="1842" mass="195343">MRKVISMLLVVAMLTTIFAAMIPQTVSAATMTVEIGKVTAAVGSKVEIPITLKGVPSKGMANCDFVLGYDPNVLEVTEVKPGSIIKDPDPSKSFDSAIYPDRKMIVFLFAEDSGRGTYAITQDGVFATIVATVKSAAAAPITLLEVGAFADNDLVEISTTFVAGGVNLGSSVPTTQPNVPSDGVVVEIGKVTGSVGTTVEIPVYFRGVPSKGIANCDFVFRYDPNVLEIIGIDPGDIIVDPNPTKSFDTAIYPDRKIIVFLFAEDSGTGAYAITKDGVFAKIRATVKSSAPGYITFDEVGGFADNDLVEQKVSFIDGGVNVGNATPTKGATPTNTATPTKSATATPTRPSVPTNTPTNTPANTPVSGNLKVEFYNSNPSDTTNSINPQFKVTNTGSSAIDLSKLTLRYYYTVDGQKDQTFWCDHAAIIGSNGSYNGITSNVKGTFVKMSSSTNNADTYLEISFTGGTLEPGAHVQIQGRFAKNDWSNYTQSNDYSFKSASQFVEWDQVTAYLNGVLVWGKEPGGSVVPSTQPVTTPPATTKPPATTIPPTDDPNAIKIKVDTVNAKPGDTVNIPVRFSGIPSKGIANCDFVYSYDPNVLEIIEIKPGELIVDPNPDKSFDTAVYPDRKIIVFLFAEDSGTGAYAITKDGVFATIVAKVKSGAPNGLSVIKFVEVGGFANNDLVEQKTQFSDGGVNVGGTTVPTTPPASTTPTDDPNAIKIKVDTVNAKPGDTVNIPVRFSGIPSKGIANCDFVYSYDPNVLEIIEIKPGELIVDPNPDKSFDTAVYPDRKIIVFLFAEDSGTGAYAITKDGVFATIVAKVKSGAPNGLSVIKFVEVGGFANNDLVEQKTQFFDGGVNVGDTTVPTTPTTPVTTPTDDPNAVRIKVDTVNAKPGDTVRIPVRFSGIPSKGIANCDFVYSYDPNVLEIIEIEPGDIIVDPNPDKSFDTAVYPDRKIIVFLFAEDSGTGAYAITKDGVFATIVAKVKEGAPNGLSVIKFVEVGGFANNDLVEQKTQFFDGGVNVGDTTEPATPTTPVTTPTTTDGLDAVRIKVDTVNAKPGDTVRIPVRFSGIPSKGIANCDFVYSYDPNVLEIIEIEPGDIIVDPNPDKSFDTAVYPDRKIIVFLFAEDSGTGAYAITKDGVFATIVAKVKSGAPNGLSVIKFVEVGGFANNDLVEQKTQFFDGGVNVGDTTEPATPTTPVTTPTTTDGLDAVRIKVDTVNAKPGDTVRIPVRFSGIPSKGIANCDFVYSYDPNVLEIIEIEPGDIIVDPNPDKSFDTAVYPDRKIIVFLFAEDSGTGAYAITKDGVFATIVAKVKSGAPNGLSVIKFVEVGGFANNDLVEQRTQFFDGGVNVGDTTVPTTPTTPVTTPTDDSNAVRIKVDTVNAKPGDTVRIPVRFSGIPSKGIANCDFVYSYDPNVLEIIEIEPGDIIVDPNPDKSFDTAVYPDRKIIVFLFAEDSGTGAYAITKDGVFATIVAKVKEGAPNGLSVIKFVEVGGFANNDLVEQKTQFFDGGVNVGDTTVPTTSPTTTPPEPTIAPNKLTLKIGRAEGRPGDTVEIPVNLYGVPQKGIASGDFVVSYDPNVLEIIEIEPGELIVDPNPTKSFDTAVYPDRKMIVFLFAEDSGTGAYAITEDGVFATIVAKVKEGAPEGFSAIEISEFGAFADNDLVEVETDLINGGVLVTNKPVIEGYKVSGYILPDFSFDATVAPLVKAGFKVEIVGTELYAVTDANGYFEITGVPANASGYTLKISRATYLDRVIANVVVTGDTSVSTSQAPIMMWVGDIVKDNSINLLDVAEVIRCFNATKGSANYVEELDINRNGAINMQDIMIVHKHFGATSSDYDAQ</sequence>
<dbReference type="InterPro" id="IPR036439">
    <property type="entry name" value="Dockerin_dom_sf"/>
</dbReference>
<dbReference type="Gene3D" id="2.60.40.4130">
    <property type="match status" value="1"/>
</dbReference>
<dbReference type="PROSITE" id="PS00018">
    <property type="entry name" value="EF_HAND_1"/>
    <property type="match status" value="1"/>
</dbReference>
<dbReference type="InterPro" id="IPR018247">
    <property type="entry name" value="EF_Hand_1_Ca_BS"/>
</dbReference>
<dbReference type="InterPro" id="IPR008965">
    <property type="entry name" value="CBM2/CBM3_carb-bd_dom_sf"/>
</dbReference>
<reference evidence="8" key="1">
    <citation type="submission" date="2013-02" db="EMBL/GenBank/DDBJ databases">
        <authorList>
            <person name="Zverlov V."/>
        </authorList>
    </citation>
    <scope>NUCLEOTIDE SEQUENCE</scope>
    <source>
        <strain evidence="8">Mbf-VZ-096</strain>
    </source>
</reference>
<name>N1K0C2_ACETH</name>
<dbReference type="Pfam" id="PF00963">
    <property type="entry name" value="Cohesin"/>
    <property type="match status" value="9"/>
</dbReference>
<accession>N1K0C2</accession>
<reference evidence="8" key="2">
    <citation type="journal article" date="2015" name="Syst. Appl. Microbiol.">
        <title>Differences in biomass degradation between newly isolated environmental strains of Clostridium thermocellum and heterogeneity in the size of the cellulosomal scaffoldin.</title>
        <authorList>
            <person name="Koeck D.E."/>
            <person name="Koellmeier T."/>
            <person name="Zverlov V.V."/>
            <person name="Liebl W."/>
            <person name="Schwarz W.H."/>
        </authorList>
    </citation>
    <scope>NUCLEOTIDE SEQUENCE</scope>
    <source>
        <strain evidence="8">Mbf-VZ-096</strain>
    </source>
</reference>
<feature type="region of interest" description="Disordered" evidence="4">
    <location>
        <begin position="526"/>
        <end position="552"/>
    </location>
</feature>
<keyword evidence="3" id="KW-0677">Repeat</keyword>
<dbReference type="GO" id="GO:0004553">
    <property type="term" value="F:hydrolase activity, hydrolyzing O-glycosyl compounds"/>
    <property type="evidence" value="ECO:0007669"/>
    <property type="project" value="InterPro"/>
</dbReference>
<dbReference type="EMBL" id="HF912723">
    <property type="protein sequence ID" value="CCV01464.1"/>
    <property type="molecule type" value="Genomic_DNA"/>
</dbReference>
<dbReference type="CDD" id="cd14253">
    <property type="entry name" value="Dockerin"/>
    <property type="match status" value="1"/>
</dbReference>
<feature type="region of interest" description="Disordered" evidence="4">
    <location>
        <begin position="323"/>
        <end position="367"/>
    </location>
</feature>
<evidence type="ECO:0000259" key="7">
    <source>
        <dbReference type="PROSITE" id="PS51766"/>
    </source>
</evidence>
<dbReference type="PROSITE" id="PS51172">
    <property type="entry name" value="CBM3"/>
    <property type="match status" value="1"/>
</dbReference>
<dbReference type="SUPFAM" id="SSF49384">
    <property type="entry name" value="Carbohydrate-binding domain"/>
    <property type="match status" value="10"/>
</dbReference>